<dbReference type="GO" id="GO:0004808">
    <property type="term" value="F:tRNA (5-methylaminomethyl-2-thiouridylate)(34)-methyltransferase activity"/>
    <property type="evidence" value="ECO:0007669"/>
    <property type="project" value="InterPro"/>
</dbReference>
<evidence type="ECO:0000313" key="2">
    <source>
        <dbReference type="EMBL" id="CUM95268.1"/>
    </source>
</evidence>
<dbReference type="Pfam" id="PF05430">
    <property type="entry name" value="Methyltransf_30"/>
    <property type="match status" value="1"/>
</dbReference>
<dbReference type="RefSeq" id="WP_044545600.1">
    <property type="nucleotide sequence ID" value="NZ_CDRH01000306.1"/>
</dbReference>
<dbReference type="SUPFAM" id="SSF53335">
    <property type="entry name" value="S-adenosyl-L-methionine-dependent methyltransferases"/>
    <property type="match status" value="1"/>
</dbReference>
<sequence>MYYLCIHMEKELQITADGSHTLYIPAMDEHYHSVNGALQESRHIFIEAGLHALEKDFIRIVEIGFGTGLNAFLTLKDVELSQAHHIDYHTVELYPLPLDTIRALNYGELIWPERKELFLALHEAEWNTPVSISERFTLHKIERNSNACELPDDIDLIYFDAFAPEKQPEMWNQEIYNRLYAHTAPGGVIVTYCAKGEVRRGMQAAGFEMSRLPGPPGKRHILRGIKN</sequence>
<dbReference type="InterPro" id="IPR047785">
    <property type="entry name" value="tRNA_MNMC2"/>
</dbReference>
<dbReference type="Gene3D" id="3.40.50.150">
    <property type="entry name" value="Vaccinia Virus protein VP39"/>
    <property type="match status" value="1"/>
</dbReference>
<dbReference type="EMBL" id="CYXP01000002">
    <property type="protein sequence ID" value="CUM95268.1"/>
    <property type="molecule type" value="Genomic_DNA"/>
</dbReference>
<evidence type="ECO:0000313" key="3">
    <source>
        <dbReference type="Proteomes" id="UP000095591"/>
    </source>
</evidence>
<name>A0A173T1Q8_PARDI</name>
<dbReference type="PANTHER" id="PTHR39963:SF1">
    <property type="entry name" value="MNMC-LIKE METHYLTRANSFERASE DOMAIN-CONTAINING PROTEIN"/>
    <property type="match status" value="1"/>
</dbReference>
<protein>
    <submittedName>
        <fullName evidence="2">tRNA 5-methylaminomethyl-2-thiouridine biosynthesis bifunctional protein MnmC</fullName>
    </submittedName>
</protein>
<reference evidence="2 3" key="1">
    <citation type="submission" date="2015-09" db="EMBL/GenBank/DDBJ databases">
        <authorList>
            <consortium name="Pathogen Informatics"/>
        </authorList>
    </citation>
    <scope>NUCLEOTIDE SEQUENCE [LARGE SCALE GENOMIC DNA]</scope>
    <source>
        <strain evidence="2 3">2789STDY5608872</strain>
    </source>
</reference>
<organism evidence="2 3">
    <name type="scientific">Parabacteroides distasonis</name>
    <dbReference type="NCBI Taxonomy" id="823"/>
    <lineage>
        <taxon>Bacteria</taxon>
        <taxon>Pseudomonadati</taxon>
        <taxon>Bacteroidota</taxon>
        <taxon>Bacteroidia</taxon>
        <taxon>Bacteroidales</taxon>
        <taxon>Tannerellaceae</taxon>
        <taxon>Parabacteroides</taxon>
    </lineage>
</organism>
<dbReference type="Proteomes" id="UP000095591">
    <property type="component" value="Unassembled WGS sequence"/>
</dbReference>
<evidence type="ECO:0000259" key="1">
    <source>
        <dbReference type="Pfam" id="PF05430"/>
    </source>
</evidence>
<dbReference type="AlphaFoldDB" id="A0A173T1Q8"/>
<proteinExistence type="predicted"/>
<accession>A0A173T1Q8</accession>
<gene>
    <name evidence="2" type="primary">mnmC</name>
    <name evidence="2" type="ORF">ERS852429_01272</name>
</gene>
<dbReference type="InterPro" id="IPR029063">
    <property type="entry name" value="SAM-dependent_MTases_sf"/>
</dbReference>
<dbReference type="InterPro" id="IPR008471">
    <property type="entry name" value="MnmC-like_methylTransf"/>
</dbReference>
<dbReference type="GO" id="GO:0016645">
    <property type="term" value="F:oxidoreductase activity, acting on the CH-NH group of donors"/>
    <property type="evidence" value="ECO:0007669"/>
    <property type="project" value="InterPro"/>
</dbReference>
<feature type="domain" description="MnmC-like methyltransferase" evidence="1">
    <location>
        <begin position="140"/>
        <end position="227"/>
    </location>
</feature>
<dbReference type="PANTHER" id="PTHR39963">
    <property type="entry name" value="SLL0983 PROTEIN"/>
    <property type="match status" value="1"/>
</dbReference>
<dbReference type="NCBIfam" id="NF033855">
    <property type="entry name" value="tRNA_MNMC2"/>
    <property type="match status" value="1"/>
</dbReference>